<name>A0A9X0CQH4_9CNID</name>
<dbReference type="OrthoDB" id="10364023at2759"/>
<feature type="region of interest" description="Disordered" evidence="1">
    <location>
        <begin position="277"/>
        <end position="331"/>
    </location>
</feature>
<reference evidence="2" key="1">
    <citation type="submission" date="2023-01" db="EMBL/GenBank/DDBJ databases">
        <title>Genome assembly of the deep-sea coral Lophelia pertusa.</title>
        <authorList>
            <person name="Herrera S."/>
            <person name="Cordes E."/>
        </authorList>
    </citation>
    <scope>NUCLEOTIDE SEQUENCE</scope>
    <source>
        <strain evidence="2">USNM1676648</strain>
        <tissue evidence="2">Polyp</tissue>
    </source>
</reference>
<dbReference type="Proteomes" id="UP001163046">
    <property type="component" value="Unassembled WGS sequence"/>
</dbReference>
<comment type="caution">
    <text evidence="2">The sequence shown here is derived from an EMBL/GenBank/DDBJ whole genome shotgun (WGS) entry which is preliminary data.</text>
</comment>
<feature type="compositionally biased region" description="Polar residues" evidence="1">
    <location>
        <begin position="322"/>
        <end position="331"/>
    </location>
</feature>
<accession>A0A9X0CQH4</accession>
<dbReference type="AlphaFoldDB" id="A0A9X0CQH4"/>
<gene>
    <name evidence="2" type="ORF">OS493_032064</name>
</gene>
<protein>
    <submittedName>
        <fullName evidence="2">Uncharacterized protein</fullName>
    </submittedName>
</protein>
<keyword evidence="3" id="KW-1185">Reference proteome</keyword>
<organism evidence="2 3">
    <name type="scientific">Desmophyllum pertusum</name>
    <dbReference type="NCBI Taxonomy" id="174260"/>
    <lineage>
        <taxon>Eukaryota</taxon>
        <taxon>Metazoa</taxon>
        <taxon>Cnidaria</taxon>
        <taxon>Anthozoa</taxon>
        <taxon>Hexacorallia</taxon>
        <taxon>Scleractinia</taxon>
        <taxon>Caryophylliina</taxon>
        <taxon>Caryophylliidae</taxon>
        <taxon>Desmophyllum</taxon>
    </lineage>
</organism>
<evidence type="ECO:0000256" key="1">
    <source>
        <dbReference type="SAM" id="MobiDB-lite"/>
    </source>
</evidence>
<feature type="region of interest" description="Disordered" evidence="1">
    <location>
        <begin position="230"/>
        <end position="253"/>
    </location>
</feature>
<sequence>MTVHLKRLLKISSCGFHMNGILISLLYILQKKVKTNFGKFVNPYVHRSNGGIPIFSQERIQERAKKKEELQQNNVQETERKDFLVKYAEEEPQNSAPVLAVTDDTELNFITAQRRVAYYMFAANKNHPNWATTNVQTRSKPPVGPPKNLVELDSFKFDYLTGDGYGFTIRIPGRNPQRARAHEVLERARQPPLQTFEEARSKPRKKQVYPAYAIDLNNEHVTFPDVTPSFTSHHGRYYGNDSEEEFDGRRPAKNIQLRRGLASSFDSDLLDHKRRNFARSRSRSEHGMLVKSEDNEDFKSQSAGHRPRNDRPMFEPSAPIPSYSQVSSPLQSQKITNILGSCPEATTTEIIYPEPAFPLTSGREMTAG</sequence>
<dbReference type="EMBL" id="MU826864">
    <property type="protein sequence ID" value="KAJ7370498.1"/>
    <property type="molecule type" value="Genomic_DNA"/>
</dbReference>
<evidence type="ECO:0000313" key="2">
    <source>
        <dbReference type="EMBL" id="KAJ7370498.1"/>
    </source>
</evidence>
<proteinExistence type="predicted"/>
<evidence type="ECO:0000313" key="3">
    <source>
        <dbReference type="Proteomes" id="UP001163046"/>
    </source>
</evidence>
<feature type="compositionally biased region" description="Basic and acidic residues" evidence="1">
    <location>
        <begin position="282"/>
        <end position="299"/>
    </location>
</feature>